<accession>A0A2H0LT65</accession>
<protein>
    <submittedName>
        <fullName evidence="2">Uncharacterized protein</fullName>
    </submittedName>
</protein>
<proteinExistence type="predicted"/>
<evidence type="ECO:0000313" key="3">
    <source>
        <dbReference type="Proteomes" id="UP000230859"/>
    </source>
</evidence>
<keyword evidence="1" id="KW-1133">Transmembrane helix</keyword>
<feature type="transmembrane region" description="Helical" evidence="1">
    <location>
        <begin position="74"/>
        <end position="98"/>
    </location>
</feature>
<dbReference type="Proteomes" id="UP000230859">
    <property type="component" value="Unassembled WGS sequence"/>
</dbReference>
<keyword evidence="1" id="KW-0812">Transmembrane</keyword>
<evidence type="ECO:0000313" key="2">
    <source>
        <dbReference type="EMBL" id="PIQ87556.1"/>
    </source>
</evidence>
<feature type="transmembrane region" description="Helical" evidence="1">
    <location>
        <begin position="42"/>
        <end position="62"/>
    </location>
</feature>
<name>A0A2H0LT65_9BACT</name>
<dbReference type="AlphaFoldDB" id="A0A2H0LT65"/>
<feature type="transmembrane region" description="Helical" evidence="1">
    <location>
        <begin position="12"/>
        <end position="30"/>
    </location>
</feature>
<reference evidence="2 3" key="1">
    <citation type="submission" date="2017-09" db="EMBL/GenBank/DDBJ databases">
        <title>Depth-based differentiation of microbial function through sediment-hosted aquifers and enrichment of novel symbionts in the deep terrestrial subsurface.</title>
        <authorList>
            <person name="Probst A.J."/>
            <person name="Ladd B."/>
            <person name="Jarett J.K."/>
            <person name="Geller-Mcgrath D.E."/>
            <person name="Sieber C.M."/>
            <person name="Emerson J.B."/>
            <person name="Anantharaman K."/>
            <person name="Thomas B.C."/>
            <person name="Malmstrom R."/>
            <person name="Stieglmeier M."/>
            <person name="Klingl A."/>
            <person name="Woyke T."/>
            <person name="Ryan C.M."/>
            <person name="Banfield J.F."/>
        </authorList>
    </citation>
    <scope>NUCLEOTIDE SEQUENCE [LARGE SCALE GENOMIC DNA]</scope>
    <source>
        <strain evidence="2">CG11_big_fil_rev_8_21_14_0_20_45_26</strain>
    </source>
</reference>
<evidence type="ECO:0000256" key="1">
    <source>
        <dbReference type="SAM" id="Phobius"/>
    </source>
</evidence>
<sequence>MIWVNKNRISTKIGMVFGMLRALLFFYVVYLIKFGNEPDWPMYWLIFLYVDFPISLVYFRVFDMFSAIQPLPNVIAQVLNVVVPFMFFGVLGTLWYLFLPSWIANIIQKFRKVK</sequence>
<dbReference type="EMBL" id="PCVY01000003">
    <property type="protein sequence ID" value="PIQ87556.1"/>
    <property type="molecule type" value="Genomic_DNA"/>
</dbReference>
<keyword evidence="1" id="KW-0472">Membrane</keyword>
<gene>
    <name evidence="2" type="ORF">COV74_00345</name>
</gene>
<comment type="caution">
    <text evidence="2">The sequence shown here is derived from an EMBL/GenBank/DDBJ whole genome shotgun (WGS) entry which is preliminary data.</text>
</comment>
<organism evidence="2 3">
    <name type="scientific">Candidatus Abzuiibacterium crystallinum</name>
    <dbReference type="NCBI Taxonomy" id="1974748"/>
    <lineage>
        <taxon>Bacteria</taxon>
        <taxon>Pseudomonadati</taxon>
        <taxon>Candidatus Omnitrophota</taxon>
        <taxon>Candidatus Abzuiibacterium</taxon>
    </lineage>
</organism>